<protein>
    <submittedName>
        <fullName evidence="1">Uncharacterized protein</fullName>
    </submittedName>
</protein>
<comment type="caution">
    <text evidence="1">The sequence shown here is derived from an EMBL/GenBank/DDBJ whole genome shotgun (WGS) entry which is preliminary data.</text>
</comment>
<evidence type="ECO:0000313" key="1">
    <source>
        <dbReference type="EMBL" id="GAH38193.1"/>
    </source>
</evidence>
<accession>X1GYV1</accession>
<name>X1GYV1_9ZZZZ</name>
<dbReference type="AlphaFoldDB" id="X1GYV1"/>
<feature type="non-terminal residue" evidence="1">
    <location>
        <position position="1"/>
    </location>
</feature>
<organism evidence="1">
    <name type="scientific">marine sediment metagenome</name>
    <dbReference type="NCBI Taxonomy" id="412755"/>
    <lineage>
        <taxon>unclassified sequences</taxon>
        <taxon>metagenomes</taxon>
        <taxon>ecological metagenomes</taxon>
    </lineage>
</organism>
<dbReference type="EMBL" id="BARU01008207">
    <property type="protein sequence ID" value="GAH38193.1"/>
    <property type="molecule type" value="Genomic_DNA"/>
</dbReference>
<gene>
    <name evidence="1" type="ORF">S03H2_16093</name>
</gene>
<reference evidence="1" key="1">
    <citation type="journal article" date="2014" name="Front. Microbiol.">
        <title>High frequency of phylogenetically diverse reductive dehalogenase-homologous genes in deep subseafloor sedimentary metagenomes.</title>
        <authorList>
            <person name="Kawai M."/>
            <person name="Futagami T."/>
            <person name="Toyoda A."/>
            <person name="Takaki Y."/>
            <person name="Nishi S."/>
            <person name="Hori S."/>
            <person name="Arai W."/>
            <person name="Tsubouchi T."/>
            <person name="Morono Y."/>
            <person name="Uchiyama I."/>
            <person name="Ito T."/>
            <person name="Fujiyama A."/>
            <person name="Inagaki F."/>
            <person name="Takami H."/>
        </authorList>
    </citation>
    <scope>NUCLEOTIDE SEQUENCE</scope>
    <source>
        <strain evidence="1">Expedition CK06-06</strain>
    </source>
</reference>
<sequence length="204" mass="23843">VAYLKEEKSYYDLQLNAAKLFHNMVTGKDLTAGIMEQFYSQVARDVITQFQPLDMKTQARRLMPLINAKLTAQHKILEKKKRIAKDENISVPFLKQFKLSEVLDPEKYAAEFEIIKKYNELMIKPIDEAIRDSETTEEKLREKLTDVDVRDKVIAPRRKKEEEEAEEADTIDASQVRWDMQTATIPETGEKFALIDGKWKKIKY</sequence>
<proteinExistence type="predicted"/>